<dbReference type="Proteomes" id="UP000033220">
    <property type="component" value="Chromosome DSM 122"/>
</dbReference>
<dbReference type="AlphaFoldDB" id="H6SJR5"/>
<protein>
    <recommendedName>
        <fullName evidence="3">HEPN domain-containing protein</fullName>
    </recommendedName>
</protein>
<organism evidence="1 2">
    <name type="scientific">Pararhodospirillum photometricum DSM 122</name>
    <dbReference type="NCBI Taxonomy" id="1150469"/>
    <lineage>
        <taxon>Bacteria</taxon>
        <taxon>Pseudomonadati</taxon>
        <taxon>Pseudomonadota</taxon>
        <taxon>Alphaproteobacteria</taxon>
        <taxon>Rhodospirillales</taxon>
        <taxon>Rhodospirillaceae</taxon>
        <taxon>Pararhodospirillum</taxon>
    </lineage>
</organism>
<dbReference type="STRING" id="1150469.RSPPHO_01604"/>
<dbReference type="PATRIC" id="fig|1150469.3.peg.1807"/>
<accession>H6SJR5</accession>
<dbReference type="HOGENOM" id="CLU_1757412_0_0_5"/>
<evidence type="ECO:0008006" key="3">
    <source>
        <dbReference type="Google" id="ProtNLM"/>
    </source>
</evidence>
<dbReference type="OrthoDB" id="8480883at2"/>
<evidence type="ECO:0000313" key="2">
    <source>
        <dbReference type="Proteomes" id="UP000033220"/>
    </source>
</evidence>
<dbReference type="RefSeq" id="WP_014414869.1">
    <property type="nucleotide sequence ID" value="NC_017059.1"/>
</dbReference>
<keyword evidence="2" id="KW-1185">Reference proteome</keyword>
<proteinExistence type="predicted"/>
<reference evidence="1 2" key="1">
    <citation type="submission" date="2012-02" db="EMBL/GenBank/DDBJ databases">
        <title>Shotgun genome sequence of Phaeospirillum photometricum DSM 122.</title>
        <authorList>
            <person name="Duquesne K."/>
            <person name="Sturgis J."/>
        </authorList>
    </citation>
    <scope>NUCLEOTIDE SEQUENCE [LARGE SCALE GENOMIC DNA]</scope>
    <source>
        <strain evidence="2">DSM122</strain>
    </source>
</reference>
<dbReference type="EMBL" id="HE663493">
    <property type="protein sequence ID" value="CCG08230.1"/>
    <property type="molecule type" value="Genomic_DNA"/>
</dbReference>
<gene>
    <name evidence="1" type="ORF">RSPPHO_01604</name>
</gene>
<evidence type="ECO:0000313" key="1">
    <source>
        <dbReference type="EMBL" id="CCG08230.1"/>
    </source>
</evidence>
<sequence>MGAPGREVRPVRDEQYLAYAEAYTKAAKLLADRADDVDAVRTPFFHLVAHAMELMLKAVLSRQGLDEEKLMMMGHGIERCHAWAIEGGANRLHDDELVAFVEALDRPHEMQALRYPQRFRWTMPEPTQAVRLLNRQLDIVRAYLATDR</sequence>
<dbReference type="KEGG" id="rpm:RSPPHO_01604"/>
<name>H6SJR5_PARPM</name>